<evidence type="ECO:0000256" key="3">
    <source>
        <dbReference type="ARBA" id="ARBA00001923"/>
    </source>
</evidence>
<keyword evidence="9" id="KW-0106">Calcium</keyword>
<dbReference type="Pfam" id="PF00128">
    <property type="entry name" value="Alpha-amylase"/>
    <property type="match status" value="1"/>
</dbReference>
<evidence type="ECO:0000313" key="17">
    <source>
        <dbReference type="EMBL" id="KJH49612.1"/>
    </source>
</evidence>
<reference evidence="18" key="2">
    <citation type="journal article" date="2016" name="Sci. Rep.">
        <title>Dictyocaulus viviparus genome, variome and transcriptome elucidate lungworm biology and support future intervention.</title>
        <authorList>
            <person name="McNulty S.N."/>
            <person name="Strube C."/>
            <person name="Rosa B.A."/>
            <person name="Martin J.C."/>
            <person name="Tyagi R."/>
            <person name="Choi Y.J."/>
            <person name="Wang Q."/>
            <person name="Hallsworth Pepin K."/>
            <person name="Zhang X."/>
            <person name="Ozersky P."/>
            <person name="Wilson R.K."/>
            <person name="Sternberg P.W."/>
            <person name="Gasser R.B."/>
            <person name="Mitreva M."/>
        </authorList>
    </citation>
    <scope>NUCLEOTIDE SEQUENCE [LARGE SCALE GENOMIC DNA]</scope>
    <source>
        <strain evidence="18">HannoverDv2000</strain>
    </source>
</reference>
<dbReference type="Gene3D" id="2.60.40.1180">
    <property type="entry name" value="Golgi alpha-mannosidase II"/>
    <property type="match status" value="1"/>
</dbReference>
<dbReference type="GO" id="GO:0046872">
    <property type="term" value="F:metal ion binding"/>
    <property type="evidence" value="ECO:0007669"/>
    <property type="project" value="UniProtKB-KW"/>
</dbReference>
<protein>
    <recommendedName>
        <fullName evidence="6 14">Alpha-amylase</fullName>
        <ecNumber evidence="6 14">3.2.1.1</ecNumber>
    </recommendedName>
</protein>
<dbReference type="SUPFAM" id="SSF51011">
    <property type="entry name" value="Glycosyl hydrolase domain"/>
    <property type="match status" value="1"/>
</dbReference>
<evidence type="ECO:0000259" key="15">
    <source>
        <dbReference type="SMART" id="SM00632"/>
    </source>
</evidence>
<dbReference type="SUPFAM" id="SSF51445">
    <property type="entry name" value="(Trans)glycosidases"/>
    <property type="match status" value="1"/>
</dbReference>
<dbReference type="SMART" id="SM00642">
    <property type="entry name" value="Aamy"/>
    <property type="match status" value="1"/>
</dbReference>
<accession>A0A0D8Y0E5</accession>
<evidence type="ECO:0000256" key="10">
    <source>
        <dbReference type="ARBA" id="ARBA00023214"/>
    </source>
</evidence>
<evidence type="ECO:0000256" key="9">
    <source>
        <dbReference type="ARBA" id="ARBA00022837"/>
    </source>
</evidence>
<dbReference type="CDD" id="cd11317">
    <property type="entry name" value="AmyAc_bac_euk_AmyA"/>
    <property type="match status" value="1"/>
</dbReference>
<keyword evidence="8 14" id="KW-0378">Hydrolase</keyword>
<evidence type="ECO:0000256" key="12">
    <source>
        <dbReference type="ARBA" id="ARBA00023295"/>
    </source>
</evidence>
<dbReference type="GO" id="GO:0005975">
    <property type="term" value="P:carbohydrate metabolic process"/>
    <property type="evidence" value="ECO:0007669"/>
    <property type="project" value="InterPro"/>
</dbReference>
<evidence type="ECO:0000256" key="7">
    <source>
        <dbReference type="ARBA" id="ARBA00022723"/>
    </source>
</evidence>
<dbReference type="PRINTS" id="PR00110">
    <property type="entry name" value="ALPHAAMYLASE"/>
</dbReference>
<dbReference type="InterPro" id="IPR017853">
    <property type="entry name" value="GH"/>
</dbReference>
<reference evidence="17 18" key="1">
    <citation type="submission" date="2013-11" db="EMBL/GenBank/DDBJ databases">
        <title>Draft genome of the bovine lungworm Dictyocaulus viviparus.</title>
        <authorList>
            <person name="Mitreva M."/>
        </authorList>
    </citation>
    <scope>NUCLEOTIDE SEQUENCE [LARGE SCALE GENOMIC DNA]</scope>
    <source>
        <strain evidence="17 18">HannoverDv2000</strain>
    </source>
</reference>
<keyword evidence="18" id="KW-1185">Reference proteome</keyword>
<dbReference type="InterPro" id="IPR013780">
    <property type="entry name" value="Glyco_hydro_b"/>
</dbReference>
<keyword evidence="7" id="KW-0479">Metal-binding</keyword>
<dbReference type="EC" id="3.2.1.1" evidence="6 14"/>
<keyword evidence="10" id="KW-0868">Chloride</keyword>
<comment type="catalytic activity">
    <reaction evidence="1 14">
        <text>Endohydrolysis of (1-&gt;4)-alpha-D-glucosidic linkages in polysaccharides containing three or more (1-&gt;4)-alpha-linked D-glucose units.</text>
        <dbReference type="EC" id="3.2.1.1"/>
    </reaction>
</comment>
<evidence type="ECO:0000256" key="8">
    <source>
        <dbReference type="ARBA" id="ARBA00022801"/>
    </source>
</evidence>
<evidence type="ECO:0000256" key="1">
    <source>
        <dbReference type="ARBA" id="ARBA00000548"/>
    </source>
</evidence>
<dbReference type="SMART" id="SM00632">
    <property type="entry name" value="Aamy_C"/>
    <property type="match status" value="1"/>
</dbReference>
<evidence type="ECO:0000259" key="16">
    <source>
        <dbReference type="SMART" id="SM00642"/>
    </source>
</evidence>
<comment type="cofactor">
    <cofactor evidence="2">
        <name>Ca(2+)</name>
        <dbReference type="ChEBI" id="CHEBI:29108"/>
    </cofactor>
</comment>
<comment type="similarity">
    <text evidence="4 13">Belongs to the glycosyl hydrolase 13 family.</text>
</comment>
<dbReference type="EMBL" id="KN716228">
    <property type="protein sequence ID" value="KJH49612.1"/>
    <property type="molecule type" value="Genomic_DNA"/>
</dbReference>
<name>A0A0D8Y0E5_DICVI</name>
<dbReference type="InterPro" id="IPR006047">
    <property type="entry name" value="GH13_cat_dom"/>
</dbReference>
<evidence type="ECO:0000256" key="11">
    <source>
        <dbReference type="ARBA" id="ARBA00023277"/>
    </source>
</evidence>
<comment type="subunit">
    <text evidence="5">Monomer.</text>
</comment>
<evidence type="ECO:0000256" key="4">
    <source>
        <dbReference type="ARBA" id="ARBA00008061"/>
    </source>
</evidence>
<dbReference type="STRING" id="29172.A0A0D8Y0E5"/>
<sequence>MYRYDKTQTLANRQTMVHLFEWKWTDIANECDNFLQYYGYGAVQSIPVFIPDFQISPPNEHIVLIQNNDVPWWVRYQPVSYKLESRSGNEGQFKEMVDRCNKVGVRIIADVVLNHMVGVSQKFGVNGRSSSGGSDYDGTDGVESFPEVPFNSSEFNDVRCHSDIQDDDYKKNAEHVRSPTVRKKIIEYLDKLIDYGIAGFRFDASKHMWPEDLKSILNGTKDLRSDIFGVNQRPFVLHEVIDRGGEAVKCIDYVGIGRYTNFNFGDAVSSAARGRTDWRSLALIGPGYHYGNGEDHDVVNFIDNHDNQREPNPYVVTYKEADQYKLAVSFMLAWPYGYPRVMSSFNFTHHNQGPPNLGATNNYETTSPTFDNSTQACSEGSGWVCEHRWPSIREMSKFRAAVHGAAAAEIFTDHQRIAFARERKGFFALNGNNAIWNKLFRTTMPPGNYCDHYTGTLANGKCTGRTIIVHDDGMFICLQDLPKFLKEPLRFLTKSSAYFEIRGKEAIAISVASRIGGAPPYPVISSIGYQKTIVFLKKITHQGQNVFIRGGMSHANNDVCSIIPYQQATDKCALPIIHNTTVPFLYTEYLSWSQADEFLDFEGAEEKQGTHDGQIAFGTPLAYSTNNSMDVEYQPYNKYGSDYWMVQLLVNCSKTDNGWFELKGYVTPNIGWEPNVKQKQNCVGSIGGSAPFHSVNHIAKCGAVNVFNWGTDDCIIDAI</sequence>
<evidence type="ECO:0000256" key="5">
    <source>
        <dbReference type="ARBA" id="ARBA00011245"/>
    </source>
</evidence>
<dbReference type="Proteomes" id="UP000053766">
    <property type="component" value="Unassembled WGS sequence"/>
</dbReference>
<evidence type="ECO:0000256" key="2">
    <source>
        <dbReference type="ARBA" id="ARBA00001913"/>
    </source>
</evidence>
<dbReference type="Gene3D" id="3.20.20.80">
    <property type="entry name" value="Glycosidases"/>
    <property type="match status" value="1"/>
</dbReference>
<evidence type="ECO:0000313" key="18">
    <source>
        <dbReference type="Proteomes" id="UP000053766"/>
    </source>
</evidence>
<keyword evidence="11 14" id="KW-0119">Carbohydrate metabolism</keyword>
<dbReference type="PANTHER" id="PTHR43447">
    <property type="entry name" value="ALPHA-AMYLASE"/>
    <property type="match status" value="1"/>
</dbReference>
<dbReference type="OrthoDB" id="550577at2759"/>
<dbReference type="AlphaFoldDB" id="A0A0D8Y0E5"/>
<evidence type="ECO:0000256" key="14">
    <source>
        <dbReference type="RuleBase" id="RU361134"/>
    </source>
</evidence>
<feature type="domain" description="Glycosyl hydrolase family 13 catalytic" evidence="16">
    <location>
        <begin position="14"/>
        <end position="399"/>
    </location>
</feature>
<evidence type="ECO:0000256" key="13">
    <source>
        <dbReference type="RuleBase" id="RU003615"/>
    </source>
</evidence>
<evidence type="ECO:0000256" key="6">
    <source>
        <dbReference type="ARBA" id="ARBA00012595"/>
    </source>
</evidence>
<dbReference type="GO" id="GO:0004556">
    <property type="term" value="F:alpha-amylase activity"/>
    <property type="evidence" value="ECO:0007669"/>
    <property type="project" value="UniProtKB-UniRule"/>
</dbReference>
<keyword evidence="12 14" id="KW-0326">Glycosidase</keyword>
<comment type="cofactor">
    <cofactor evidence="3">
        <name>chloride</name>
        <dbReference type="ChEBI" id="CHEBI:17996"/>
    </cofactor>
</comment>
<dbReference type="InterPro" id="IPR031319">
    <property type="entry name" value="A-amylase_C"/>
</dbReference>
<dbReference type="InterPro" id="IPR006046">
    <property type="entry name" value="Alpha_amylase"/>
</dbReference>
<gene>
    <name evidence="17" type="ORF">DICVIV_04221</name>
</gene>
<feature type="domain" description="Alpha-amylase C-terminal" evidence="15">
    <location>
        <begin position="408"/>
        <end position="514"/>
    </location>
</feature>
<organism evidence="17 18">
    <name type="scientific">Dictyocaulus viviparus</name>
    <name type="common">Bovine lungworm</name>
    <dbReference type="NCBI Taxonomy" id="29172"/>
    <lineage>
        <taxon>Eukaryota</taxon>
        <taxon>Metazoa</taxon>
        <taxon>Ecdysozoa</taxon>
        <taxon>Nematoda</taxon>
        <taxon>Chromadorea</taxon>
        <taxon>Rhabditida</taxon>
        <taxon>Rhabditina</taxon>
        <taxon>Rhabditomorpha</taxon>
        <taxon>Strongyloidea</taxon>
        <taxon>Metastrongylidae</taxon>
        <taxon>Dictyocaulus</taxon>
    </lineage>
</organism>
<proteinExistence type="inferred from homology"/>